<reference evidence="2" key="3">
    <citation type="submission" date="2021-05" db="UniProtKB">
        <authorList>
            <consortium name="EnsemblPlants"/>
        </authorList>
    </citation>
    <scope>IDENTIFICATION</scope>
    <source>
        <strain evidence="2">cv. B73</strain>
    </source>
</reference>
<evidence type="ECO:0000313" key="3">
    <source>
        <dbReference type="Proteomes" id="UP000007305"/>
    </source>
</evidence>
<reference evidence="3" key="1">
    <citation type="submission" date="2015-12" db="EMBL/GenBank/DDBJ databases">
        <title>Update maize B73 reference genome by single molecule sequencing technologies.</title>
        <authorList>
            <consortium name="Maize Genome Sequencing Project"/>
            <person name="Ware D."/>
        </authorList>
    </citation>
    <scope>NUCLEOTIDE SEQUENCE [LARGE SCALE GENOMIC DNA]</scope>
    <source>
        <strain evidence="3">cv. B73</strain>
    </source>
</reference>
<protein>
    <submittedName>
        <fullName evidence="2">Uncharacterized protein</fullName>
    </submittedName>
</protein>
<name>A0A804N3T5_MAIZE</name>
<proteinExistence type="predicted"/>
<evidence type="ECO:0000313" key="2">
    <source>
        <dbReference type="EnsemblPlants" id="Zm00001eb132690_P001"/>
    </source>
</evidence>
<feature type="compositionally biased region" description="Low complexity" evidence="1">
    <location>
        <begin position="72"/>
        <end position="84"/>
    </location>
</feature>
<reference evidence="2" key="2">
    <citation type="submission" date="2019-07" db="EMBL/GenBank/DDBJ databases">
        <authorList>
            <person name="Seetharam A."/>
            <person name="Woodhouse M."/>
            <person name="Cannon E."/>
        </authorList>
    </citation>
    <scope>NUCLEOTIDE SEQUENCE [LARGE SCALE GENOMIC DNA]</scope>
    <source>
        <strain evidence="2">cv. B73</strain>
    </source>
</reference>
<accession>A0A804N3T5</accession>
<keyword evidence="3" id="KW-1185">Reference proteome</keyword>
<dbReference type="AlphaFoldDB" id="A0A804N3T5"/>
<sequence>MLPDPRQALATQRAPNPTPFPAATTASILFVVVAPSSQCRPIQPAPPSGRLASPRPCQPCHHSQRPPPPPGGRSQSASRLARLRPNASLQPLAVHKAWLPPWLVAQYAHYVASEKLAHAKKWVETHIEATKMNGFLLRRNWLP</sequence>
<dbReference type="EnsemblPlants" id="Zm00001eb132690_T001">
    <property type="protein sequence ID" value="Zm00001eb132690_P001"/>
    <property type="gene ID" value="Zm00001eb132690"/>
</dbReference>
<feature type="region of interest" description="Disordered" evidence="1">
    <location>
        <begin position="1"/>
        <end position="21"/>
    </location>
</feature>
<dbReference type="Gramene" id="Zm00001eb132690_T001">
    <property type="protein sequence ID" value="Zm00001eb132690_P001"/>
    <property type="gene ID" value="Zm00001eb132690"/>
</dbReference>
<dbReference type="Proteomes" id="UP000007305">
    <property type="component" value="Chromosome 3"/>
</dbReference>
<dbReference type="InParanoid" id="A0A804N3T5"/>
<organism evidence="2 3">
    <name type="scientific">Zea mays</name>
    <name type="common">Maize</name>
    <dbReference type="NCBI Taxonomy" id="4577"/>
    <lineage>
        <taxon>Eukaryota</taxon>
        <taxon>Viridiplantae</taxon>
        <taxon>Streptophyta</taxon>
        <taxon>Embryophyta</taxon>
        <taxon>Tracheophyta</taxon>
        <taxon>Spermatophyta</taxon>
        <taxon>Magnoliopsida</taxon>
        <taxon>Liliopsida</taxon>
        <taxon>Poales</taxon>
        <taxon>Poaceae</taxon>
        <taxon>PACMAD clade</taxon>
        <taxon>Panicoideae</taxon>
        <taxon>Andropogonodae</taxon>
        <taxon>Andropogoneae</taxon>
        <taxon>Tripsacinae</taxon>
        <taxon>Zea</taxon>
    </lineage>
</organism>
<feature type="region of interest" description="Disordered" evidence="1">
    <location>
        <begin position="39"/>
        <end position="84"/>
    </location>
</feature>
<evidence type="ECO:0000256" key="1">
    <source>
        <dbReference type="SAM" id="MobiDB-lite"/>
    </source>
</evidence>